<evidence type="ECO:0000256" key="1">
    <source>
        <dbReference type="ARBA" id="ARBA00004167"/>
    </source>
</evidence>
<evidence type="ECO:0000256" key="5">
    <source>
        <dbReference type="SAM" id="MobiDB-lite"/>
    </source>
</evidence>
<keyword evidence="3 6" id="KW-1133">Transmembrane helix</keyword>
<organism evidence="7 8">
    <name type="scientific">Kineococcus aurantiacus</name>
    <dbReference type="NCBI Taxonomy" id="37633"/>
    <lineage>
        <taxon>Bacteria</taxon>
        <taxon>Bacillati</taxon>
        <taxon>Actinomycetota</taxon>
        <taxon>Actinomycetes</taxon>
        <taxon>Kineosporiales</taxon>
        <taxon>Kineosporiaceae</taxon>
        <taxon>Kineococcus</taxon>
    </lineage>
</organism>
<dbReference type="Proteomes" id="UP000521922">
    <property type="component" value="Unassembled WGS sequence"/>
</dbReference>
<sequence>MATGDVPAGPYRVRADVEEAGPTASARVGHLPCANSLFAAVAQPSGGPTGGPSGRIAPYAHERGGTAMRYRDDASLDPGGVEDRRGGGGGRTVALGGGGLGIVGILVLVLFQVLGGGGSGGSAQQGASVFDQLGSGQVQTADGAQLAASCRTGADANARRECAVVADIESIQDYWGATLGSRYVPTDTVYFQGSTQTGCGAASSGTGPFYCPADRLVYLDLSFFDELTSRFGAEGGAFVDAYVLAHEYGHHVQHLLGTTDQVQAGVTGPDSGSVRLELQADCYAGTWANHATTVPDDSGAPLISDLTQDDVDRALDAAARIGDDFIQTNLGGGRVDPGSFSHGTSEQRQRWFTTGLRTGDPAQCDTFATQSL</sequence>
<keyword evidence="2 6" id="KW-0812">Transmembrane</keyword>
<comment type="subcellular location">
    <subcellularLocation>
        <location evidence="1">Membrane</location>
        <topology evidence="1">Single-pass membrane protein</topology>
    </subcellularLocation>
</comment>
<evidence type="ECO:0000313" key="8">
    <source>
        <dbReference type="Proteomes" id="UP000521922"/>
    </source>
</evidence>
<accession>A0A7Y9ATR1</accession>
<keyword evidence="8" id="KW-1185">Reference proteome</keyword>
<feature type="transmembrane region" description="Helical" evidence="6">
    <location>
        <begin position="93"/>
        <end position="114"/>
    </location>
</feature>
<dbReference type="Pfam" id="PF04228">
    <property type="entry name" value="Zn_peptidase"/>
    <property type="match status" value="1"/>
</dbReference>
<dbReference type="SUPFAM" id="SSF55486">
    <property type="entry name" value="Metalloproteases ('zincins'), catalytic domain"/>
    <property type="match status" value="1"/>
</dbReference>
<feature type="region of interest" description="Disordered" evidence="5">
    <location>
        <begin position="69"/>
        <end position="88"/>
    </location>
</feature>
<evidence type="ECO:0008006" key="9">
    <source>
        <dbReference type="Google" id="ProtNLM"/>
    </source>
</evidence>
<protein>
    <recommendedName>
        <fullName evidence="9">Neutral zinc metallopeptidase</fullName>
    </recommendedName>
</protein>
<reference evidence="7 8" key="1">
    <citation type="submission" date="2020-07" db="EMBL/GenBank/DDBJ databases">
        <title>Sequencing the genomes of 1000 actinobacteria strains.</title>
        <authorList>
            <person name="Klenk H.-P."/>
        </authorList>
    </citation>
    <scope>NUCLEOTIDE SEQUENCE [LARGE SCALE GENOMIC DNA]</scope>
    <source>
        <strain evidence="7 8">DSM 7487</strain>
    </source>
</reference>
<evidence type="ECO:0000313" key="7">
    <source>
        <dbReference type="EMBL" id="NYD21902.1"/>
    </source>
</evidence>
<comment type="caution">
    <text evidence="7">The sequence shown here is derived from an EMBL/GenBank/DDBJ whole genome shotgun (WGS) entry which is preliminary data.</text>
</comment>
<name>A0A7Y9ATR1_9ACTN</name>
<evidence type="ECO:0000256" key="6">
    <source>
        <dbReference type="SAM" id="Phobius"/>
    </source>
</evidence>
<evidence type="ECO:0000256" key="4">
    <source>
        <dbReference type="ARBA" id="ARBA00023136"/>
    </source>
</evidence>
<proteinExistence type="predicted"/>
<keyword evidence="4 6" id="KW-0472">Membrane</keyword>
<dbReference type="AlphaFoldDB" id="A0A7Y9ATR1"/>
<evidence type="ECO:0000256" key="3">
    <source>
        <dbReference type="ARBA" id="ARBA00022989"/>
    </source>
</evidence>
<evidence type="ECO:0000256" key="2">
    <source>
        <dbReference type="ARBA" id="ARBA00022692"/>
    </source>
</evidence>
<gene>
    <name evidence="7" type="ORF">BJ968_001442</name>
</gene>
<dbReference type="InterPro" id="IPR007343">
    <property type="entry name" value="Uncharacterised_pept_Zn_put"/>
</dbReference>
<dbReference type="PANTHER" id="PTHR30168">
    <property type="entry name" value="PUTATIVE MEMBRANE PROTEIN YPFJ"/>
    <property type="match status" value="1"/>
</dbReference>
<dbReference type="GO" id="GO:0016020">
    <property type="term" value="C:membrane"/>
    <property type="evidence" value="ECO:0007669"/>
    <property type="project" value="UniProtKB-SubCell"/>
</dbReference>
<dbReference type="EMBL" id="JACCBB010000001">
    <property type="protein sequence ID" value="NYD21902.1"/>
    <property type="molecule type" value="Genomic_DNA"/>
</dbReference>
<dbReference type="PANTHER" id="PTHR30168:SF0">
    <property type="entry name" value="INNER MEMBRANE PROTEIN"/>
    <property type="match status" value="1"/>
</dbReference>